<proteinExistence type="inferred from homology"/>
<evidence type="ECO:0000256" key="3">
    <source>
        <dbReference type="ARBA" id="ARBA00022525"/>
    </source>
</evidence>
<evidence type="ECO:0000256" key="4">
    <source>
        <dbReference type="ARBA" id="ARBA00023157"/>
    </source>
</evidence>
<dbReference type="InterPro" id="IPR006024">
    <property type="entry name" value="Opioid_neupept"/>
</dbReference>
<reference evidence="6" key="4">
    <citation type="submission" date="2025-09" db="UniProtKB">
        <authorList>
            <consortium name="Ensembl"/>
        </authorList>
    </citation>
    <scope>IDENTIFICATION</scope>
</reference>
<dbReference type="GO" id="GO:0007218">
    <property type="term" value="P:neuropeptide signaling pathway"/>
    <property type="evidence" value="ECO:0007669"/>
    <property type="project" value="InterPro"/>
</dbReference>
<dbReference type="Bgee" id="ENSELUG00000003484">
    <property type="expression patterns" value="Expressed in brain and 2 other cell types or tissues"/>
</dbReference>
<reference evidence="6" key="3">
    <citation type="submission" date="2025-08" db="UniProtKB">
        <authorList>
            <consortium name="Ensembl"/>
        </authorList>
    </citation>
    <scope>IDENTIFICATION</scope>
</reference>
<reference evidence="7" key="1">
    <citation type="journal article" date="2014" name="PLoS ONE">
        <title>The genome and linkage map of the northern pike (Esox lucius): conserved synteny revealed between the salmonid sister group and the Neoteleostei.</title>
        <authorList>
            <person name="Rondeau E.B."/>
            <person name="Minkley D.R."/>
            <person name="Leong J.S."/>
            <person name="Messmer A.M."/>
            <person name="Jantzen J.R."/>
            <person name="von Schalburg K.R."/>
            <person name="Lemon C."/>
            <person name="Bird N.H."/>
            <person name="Koop B.F."/>
        </authorList>
    </citation>
    <scope>NUCLEOTIDE SEQUENCE</scope>
</reference>
<dbReference type="GO" id="GO:0007268">
    <property type="term" value="P:chemical synaptic transmission"/>
    <property type="evidence" value="ECO:0007669"/>
    <property type="project" value="TreeGrafter"/>
</dbReference>
<dbReference type="OMA" id="CSMCAVQ"/>
<accession>A0A3P8XBW6</accession>
<dbReference type="STRING" id="8010.ENSELUP00000002111"/>
<comment type="similarity">
    <text evidence="2">Belongs to the opioid neuropeptide precursor family.</text>
</comment>
<dbReference type="GO" id="GO:0031628">
    <property type="term" value="F:opioid receptor binding"/>
    <property type="evidence" value="ECO:0007669"/>
    <property type="project" value="TreeGrafter"/>
</dbReference>
<dbReference type="PANTHER" id="PTHR11438">
    <property type="entry name" value="PROENKEPHALIN"/>
    <property type="match status" value="1"/>
</dbReference>
<dbReference type="GO" id="GO:0007600">
    <property type="term" value="P:sensory perception"/>
    <property type="evidence" value="ECO:0007669"/>
    <property type="project" value="TreeGrafter"/>
</dbReference>
<dbReference type="Proteomes" id="UP000265140">
    <property type="component" value="Chromosome 12"/>
</dbReference>
<comment type="subcellular location">
    <subcellularLocation>
        <location evidence="1">Secreted</location>
    </subcellularLocation>
</comment>
<feature type="region of interest" description="Disordered" evidence="5">
    <location>
        <begin position="245"/>
        <end position="264"/>
    </location>
</feature>
<keyword evidence="4" id="KW-1015">Disulfide bond</keyword>
<protein>
    <submittedName>
        <fullName evidence="6">Uncharacterized protein</fullName>
    </submittedName>
</protein>
<name>A0A3P8XBW6_ESOLU</name>
<dbReference type="GeneTree" id="ENSGT00950000183149"/>
<sequence length="319" mass="36285">MFSSDTTKIPSIKRKATSQSKEKLLGKNIHRLIICALVPAPLHARLNYISPTSIRGRMEWYVLVLVLSLPSSTQADCSSQCLQCALQILNTDIPVNSLTCTLECEGTLLTTAELHKCGKTLQTRAVGFPEFSDEHAGARSAPEWEDGQDASITNEVKGFGGFIKRIDENKNKLFTFPWRENGIVKGSYAFPTKYEDLLRKFGERDLPEFLEDDQAAGAENEVVEDNDDAAINKVKRYGGFLRKFGPKTKSKRSDSREEGSHEELQKRYGGFMRRIRPKLNNLNNLKWDNQKRYGGFLRRHYKLSVRSDEEPYSYDDFSL</sequence>
<dbReference type="GO" id="GO:0043679">
    <property type="term" value="C:axon terminus"/>
    <property type="evidence" value="ECO:0007669"/>
    <property type="project" value="TreeGrafter"/>
</dbReference>
<dbReference type="GO" id="GO:0043025">
    <property type="term" value="C:neuronal cell body"/>
    <property type="evidence" value="ECO:0007669"/>
    <property type="project" value="TreeGrafter"/>
</dbReference>
<dbReference type="AlphaFoldDB" id="A0A3P8XBW6"/>
<dbReference type="PANTHER" id="PTHR11438:SF4">
    <property type="entry name" value="PROENKEPHALIN-B"/>
    <property type="match status" value="1"/>
</dbReference>
<evidence type="ECO:0000256" key="1">
    <source>
        <dbReference type="ARBA" id="ARBA00004613"/>
    </source>
</evidence>
<reference evidence="6" key="2">
    <citation type="submission" date="2020-02" db="EMBL/GenBank/DDBJ databases">
        <title>Esox lucius (northern pike) genome, fEsoLuc1, primary haplotype.</title>
        <authorList>
            <person name="Myers G."/>
            <person name="Karagic N."/>
            <person name="Meyer A."/>
            <person name="Pippel M."/>
            <person name="Reichard M."/>
            <person name="Winkler S."/>
            <person name="Tracey A."/>
            <person name="Sims Y."/>
            <person name="Howe K."/>
            <person name="Rhie A."/>
            <person name="Formenti G."/>
            <person name="Durbin R."/>
            <person name="Fedrigo O."/>
            <person name="Jarvis E.D."/>
        </authorList>
    </citation>
    <scope>NUCLEOTIDE SEQUENCE [LARGE SCALE GENOMIC DNA]</scope>
</reference>
<dbReference type="Ensembl" id="ENSELUT00000016267.3">
    <property type="protein sequence ID" value="ENSELUP00000002111.1"/>
    <property type="gene ID" value="ENSELUG00000003484.3"/>
</dbReference>
<gene>
    <name evidence="6" type="primary">PDYN</name>
</gene>
<evidence type="ECO:0000256" key="2">
    <source>
        <dbReference type="ARBA" id="ARBA00008543"/>
    </source>
</evidence>
<keyword evidence="3" id="KW-0964">Secreted</keyword>
<dbReference type="PRINTS" id="PR01028">
    <property type="entry name" value="OPIOIDPRCRSR"/>
</dbReference>
<dbReference type="GO" id="GO:0005886">
    <property type="term" value="C:plasma membrane"/>
    <property type="evidence" value="ECO:0007669"/>
    <property type="project" value="TreeGrafter"/>
</dbReference>
<dbReference type="Pfam" id="PF01160">
    <property type="entry name" value="Opiods_neuropep"/>
    <property type="match status" value="1"/>
</dbReference>
<evidence type="ECO:0000256" key="5">
    <source>
        <dbReference type="SAM" id="MobiDB-lite"/>
    </source>
</evidence>
<dbReference type="GO" id="GO:0005576">
    <property type="term" value="C:extracellular region"/>
    <property type="evidence" value="ECO:0007669"/>
    <property type="project" value="UniProtKB-SubCell"/>
</dbReference>
<dbReference type="InParanoid" id="A0A3P8XBW6"/>
<evidence type="ECO:0000313" key="7">
    <source>
        <dbReference type="Proteomes" id="UP000265140"/>
    </source>
</evidence>
<keyword evidence="7" id="KW-1185">Reference proteome</keyword>
<organism evidence="6 7">
    <name type="scientific">Esox lucius</name>
    <name type="common">Northern pike</name>
    <dbReference type="NCBI Taxonomy" id="8010"/>
    <lineage>
        <taxon>Eukaryota</taxon>
        <taxon>Metazoa</taxon>
        <taxon>Chordata</taxon>
        <taxon>Craniata</taxon>
        <taxon>Vertebrata</taxon>
        <taxon>Euteleostomi</taxon>
        <taxon>Actinopterygii</taxon>
        <taxon>Neopterygii</taxon>
        <taxon>Teleostei</taxon>
        <taxon>Protacanthopterygii</taxon>
        <taxon>Esociformes</taxon>
        <taxon>Esocidae</taxon>
        <taxon>Esox</taxon>
    </lineage>
</organism>
<dbReference type="GO" id="GO:0030425">
    <property type="term" value="C:dendrite"/>
    <property type="evidence" value="ECO:0007669"/>
    <property type="project" value="TreeGrafter"/>
</dbReference>
<feature type="compositionally biased region" description="Basic and acidic residues" evidence="5">
    <location>
        <begin position="251"/>
        <end position="264"/>
    </location>
</feature>
<evidence type="ECO:0000313" key="6">
    <source>
        <dbReference type="Ensembl" id="ENSELUP00000002111.1"/>
    </source>
</evidence>